<gene>
    <name evidence="6" type="ORF">BCV71DRAFT_255432</name>
</gene>
<proteinExistence type="predicted"/>
<keyword evidence="4" id="KW-0539">Nucleus</keyword>
<evidence type="ECO:0000313" key="6">
    <source>
        <dbReference type="EMBL" id="ORE18473.1"/>
    </source>
</evidence>
<evidence type="ECO:0000259" key="5">
    <source>
        <dbReference type="PROSITE" id="PS51518"/>
    </source>
</evidence>
<sequence length="255" mass="29448">MDRKSRSSRLHEDMNEEVNLWKQICYSLAKLEGLQKDEEVVINTINKFHYSLEKGISSVVHQKLKESYKRGIELSNHESKLVRDILEKLTVLIALKDTSEQDQKRKKRKTEGADSRFNGNAHAIFTKGTTVAAKQPDKNDEWILAVVIQYYPDRNKYQVEDVDQDEYGGKQHYMLSPKYVIPVPTPKEAEMAPEIPAHQEVLALYPSTTCFYRAVVISPPSKNKDIKNYKVQFEDDNDEVKQVAPEHVLEMPKTL</sequence>
<dbReference type="EMBL" id="KV921329">
    <property type="protein sequence ID" value="ORE18473.1"/>
    <property type="molecule type" value="Genomic_DNA"/>
</dbReference>
<dbReference type="VEuPathDB" id="FungiDB:BCV72DRAFT_219092"/>
<name>A0A1X0S2E8_RHIZD</name>
<dbReference type="Pfam" id="PF07039">
    <property type="entry name" value="SGF29_Tudor"/>
    <property type="match status" value="1"/>
</dbReference>
<dbReference type="InterPro" id="IPR047288">
    <property type="entry name" value="Tudor_SGF29_rpt1"/>
</dbReference>
<dbReference type="PROSITE" id="PS51518">
    <property type="entry name" value="SGF29_C"/>
    <property type="match status" value="1"/>
</dbReference>
<comment type="subcellular location">
    <subcellularLocation>
        <location evidence="1">Nucleus</location>
    </subcellularLocation>
</comment>
<dbReference type="PANTHER" id="PTHR21539:SF0">
    <property type="entry name" value="SAGA-ASSOCIATED FACTOR 29"/>
    <property type="match status" value="1"/>
</dbReference>
<dbReference type="GO" id="GO:0005634">
    <property type="term" value="C:nucleus"/>
    <property type="evidence" value="ECO:0007669"/>
    <property type="project" value="UniProtKB-SubCell"/>
</dbReference>
<protein>
    <recommendedName>
        <fullName evidence="5">SGF29 C-terminal domain-containing protein</fullName>
    </recommendedName>
</protein>
<dbReference type="CDD" id="cd20393">
    <property type="entry name" value="Tudor_SGF29_rpt1"/>
    <property type="match status" value="1"/>
</dbReference>
<evidence type="ECO:0000256" key="4">
    <source>
        <dbReference type="ARBA" id="ARBA00023242"/>
    </source>
</evidence>
<dbReference type="InterPro" id="IPR037802">
    <property type="entry name" value="SGF29"/>
</dbReference>
<dbReference type="PANTHER" id="PTHR21539">
    <property type="entry name" value="SAGA-ASSOCIATED FACTOR 29"/>
    <property type="match status" value="1"/>
</dbReference>
<evidence type="ECO:0000256" key="3">
    <source>
        <dbReference type="ARBA" id="ARBA00023163"/>
    </source>
</evidence>
<dbReference type="Gene3D" id="2.30.30.140">
    <property type="match status" value="2"/>
</dbReference>
<organism evidence="6 7">
    <name type="scientific">Rhizopus microsporus</name>
    <dbReference type="NCBI Taxonomy" id="58291"/>
    <lineage>
        <taxon>Eukaryota</taxon>
        <taxon>Fungi</taxon>
        <taxon>Fungi incertae sedis</taxon>
        <taxon>Mucoromycota</taxon>
        <taxon>Mucoromycotina</taxon>
        <taxon>Mucoromycetes</taxon>
        <taxon>Mucorales</taxon>
        <taxon>Mucorineae</taxon>
        <taxon>Rhizopodaceae</taxon>
        <taxon>Rhizopus</taxon>
    </lineage>
</organism>
<dbReference type="GO" id="GO:0000124">
    <property type="term" value="C:SAGA complex"/>
    <property type="evidence" value="ECO:0007669"/>
    <property type="project" value="InterPro"/>
</dbReference>
<accession>A0A1X0S2E8</accession>
<evidence type="ECO:0000256" key="1">
    <source>
        <dbReference type="ARBA" id="ARBA00004123"/>
    </source>
</evidence>
<dbReference type="CDD" id="cd20394">
    <property type="entry name" value="Tudor_SGF29_rpt2"/>
    <property type="match status" value="1"/>
</dbReference>
<dbReference type="Proteomes" id="UP000242381">
    <property type="component" value="Unassembled WGS sequence"/>
</dbReference>
<evidence type="ECO:0000313" key="7">
    <source>
        <dbReference type="Proteomes" id="UP000242381"/>
    </source>
</evidence>
<reference evidence="6 7" key="1">
    <citation type="journal article" date="2016" name="Proc. Natl. Acad. Sci. U.S.A.">
        <title>Lipid metabolic changes in an early divergent fungus govern the establishment of a mutualistic symbiosis with endobacteria.</title>
        <authorList>
            <person name="Lastovetsky O.A."/>
            <person name="Gaspar M.L."/>
            <person name="Mondo S.J."/>
            <person name="LaButti K.M."/>
            <person name="Sandor L."/>
            <person name="Grigoriev I.V."/>
            <person name="Henry S.A."/>
            <person name="Pawlowska T.E."/>
        </authorList>
    </citation>
    <scope>NUCLEOTIDE SEQUENCE [LARGE SCALE GENOMIC DNA]</scope>
    <source>
        <strain evidence="6 7">ATCC 11559</strain>
    </source>
</reference>
<evidence type="ECO:0000256" key="2">
    <source>
        <dbReference type="ARBA" id="ARBA00023015"/>
    </source>
</evidence>
<feature type="domain" description="SGF29 C-terminal" evidence="5">
    <location>
        <begin position="121"/>
        <end position="255"/>
    </location>
</feature>
<dbReference type="AlphaFoldDB" id="A0A1X0S2E8"/>
<dbReference type="InterPro" id="IPR047287">
    <property type="entry name" value="Tudor_SGF29_rpt2"/>
</dbReference>
<dbReference type="InterPro" id="IPR010750">
    <property type="entry name" value="SGF29_tudor-like_dom"/>
</dbReference>
<keyword evidence="2" id="KW-0805">Transcription regulation</keyword>
<dbReference type="OMA" id="WRYIEAC"/>
<keyword evidence="3" id="KW-0804">Transcription</keyword>